<feature type="binding site" description="axial binding residue" evidence="11">
    <location>
        <position position="860"/>
    </location>
    <ligand>
        <name>heme b</name>
        <dbReference type="ChEBI" id="CHEBI:60344"/>
        <note>ligand shared with SDHC</note>
    </ligand>
    <ligandPart>
        <name>Fe</name>
        <dbReference type="ChEBI" id="CHEBI:18248"/>
    </ligandPart>
</feature>
<evidence type="ECO:0000256" key="9">
    <source>
        <dbReference type="ARBA" id="ARBA00023136"/>
    </source>
</evidence>
<evidence type="ECO:0000256" key="3">
    <source>
        <dbReference type="ARBA" id="ARBA00022448"/>
    </source>
</evidence>
<protein>
    <submittedName>
        <fullName evidence="12">Membrane anchor subunit of succinate dehydrogenase, Sdh4</fullName>
    </submittedName>
</protein>
<dbReference type="GO" id="GO:0006121">
    <property type="term" value="P:mitochondrial electron transport, succinate to ubiquinone"/>
    <property type="evidence" value="ECO:0007669"/>
    <property type="project" value="TreeGrafter"/>
</dbReference>
<evidence type="ECO:0000313" key="12">
    <source>
        <dbReference type="EMBL" id="KAJ3228286.1"/>
    </source>
</evidence>
<dbReference type="GO" id="GO:0048039">
    <property type="term" value="F:ubiquinone binding"/>
    <property type="evidence" value="ECO:0007669"/>
    <property type="project" value="TreeGrafter"/>
</dbReference>
<keyword evidence="4" id="KW-0812">Transmembrane</keyword>
<dbReference type="Pfam" id="PF05328">
    <property type="entry name" value="CybS"/>
    <property type="match status" value="1"/>
</dbReference>
<evidence type="ECO:0000256" key="1">
    <source>
        <dbReference type="ARBA" id="ARBA00004448"/>
    </source>
</evidence>
<keyword evidence="11" id="KW-0408">Iron</keyword>
<keyword evidence="8" id="KW-0496">Mitochondrion</keyword>
<keyword evidence="3" id="KW-0813">Transport</keyword>
<evidence type="ECO:0000313" key="13">
    <source>
        <dbReference type="Proteomes" id="UP001211065"/>
    </source>
</evidence>
<dbReference type="GO" id="GO:0046872">
    <property type="term" value="F:metal ion binding"/>
    <property type="evidence" value="ECO:0007669"/>
    <property type="project" value="UniProtKB-KW"/>
</dbReference>
<keyword evidence="7" id="KW-1133">Transmembrane helix</keyword>
<comment type="subcellular location">
    <subcellularLocation>
        <location evidence="1">Mitochondrion inner membrane</location>
        <topology evidence="1">Multi-pass membrane protein</topology>
    </subcellularLocation>
</comment>
<dbReference type="EMBL" id="JADGJW010000003">
    <property type="protein sequence ID" value="KAJ3228286.1"/>
    <property type="molecule type" value="Genomic_DNA"/>
</dbReference>
<keyword evidence="5" id="KW-0999">Mitochondrion inner membrane</keyword>
<evidence type="ECO:0000256" key="2">
    <source>
        <dbReference type="ARBA" id="ARBA00007294"/>
    </source>
</evidence>
<name>A0AAD5Y478_9FUNG</name>
<evidence type="ECO:0000256" key="6">
    <source>
        <dbReference type="ARBA" id="ARBA00022946"/>
    </source>
</evidence>
<dbReference type="GO" id="GO:0006099">
    <property type="term" value="P:tricarboxylic acid cycle"/>
    <property type="evidence" value="ECO:0007669"/>
    <property type="project" value="TreeGrafter"/>
</dbReference>
<evidence type="ECO:0000256" key="4">
    <source>
        <dbReference type="ARBA" id="ARBA00022692"/>
    </source>
</evidence>
<accession>A0AAD5Y478</accession>
<gene>
    <name evidence="12" type="primary">SDH4</name>
    <name evidence="12" type="ORF">HK099_004279</name>
</gene>
<dbReference type="PANTHER" id="PTHR13337:SF2">
    <property type="entry name" value="SUCCINATE DEHYDROGENASE [UBIQUINONE] CYTOCHROME B SMALL SUBUNIT, MITOCHONDRIAL"/>
    <property type="match status" value="1"/>
</dbReference>
<evidence type="ECO:0000256" key="8">
    <source>
        <dbReference type="ARBA" id="ARBA00023128"/>
    </source>
</evidence>
<dbReference type="Proteomes" id="UP001211065">
    <property type="component" value="Unassembled WGS sequence"/>
</dbReference>
<keyword evidence="9" id="KW-0472">Membrane</keyword>
<evidence type="ECO:0000256" key="5">
    <source>
        <dbReference type="ARBA" id="ARBA00022792"/>
    </source>
</evidence>
<dbReference type="Gene3D" id="1.20.1300.10">
    <property type="entry name" value="Fumarate reductase/succinate dehydrogenase, transmembrane subunit"/>
    <property type="match status" value="1"/>
</dbReference>
<dbReference type="Gene3D" id="2.60.40.640">
    <property type="match status" value="1"/>
</dbReference>
<comment type="caution">
    <text evidence="12">The sequence shown here is derived from an EMBL/GenBank/DDBJ whole genome shotgun (WGS) entry which is preliminary data.</text>
</comment>
<dbReference type="SUPFAM" id="SSF81296">
    <property type="entry name" value="E set domains"/>
    <property type="match status" value="1"/>
</dbReference>
<reference evidence="12" key="1">
    <citation type="submission" date="2020-05" db="EMBL/GenBank/DDBJ databases">
        <title>Phylogenomic resolution of chytrid fungi.</title>
        <authorList>
            <person name="Stajich J.E."/>
            <person name="Amses K."/>
            <person name="Simmons R."/>
            <person name="Seto K."/>
            <person name="Myers J."/>
            <person name="Bonds A."/>
            <person name="Quandt C.A."/>
            <person name="Barry K."/>
            <person name="Liu P."/>
            <person name="Grigoriev I."/>
            <person name="Longcore J.E."/>
            <person name="James T.Y."/>
        </authorList>
    </citation>
    <scope>NUCLEOTIDE SEQUENCE</scope>
    <source>
        <strain evidence="12">JEL0476</strain>
    </source>
</reference>
<dbReference type="InterPro" id="IPR007992">
    <property type="entry name" value="CybS"/>
</dbReference>
<dbReference type="InterPro" id="IPR034804">
    <property type="entry name" value="SQR/QFR_C/D"/>
</dbReference>
<organism evidence="12 13">
    <name type="scientific">Clydaea vesicula</name>
    <dbReference type="NCBI Taxonomy" id="447962"/>
    <lineage>
        <taxon>Eukaryota</taxon>
        <taxon>Fungi</taxon>
        <taxon>Fungi incertae sedis</taxon>
        <taxon>Chytridiomycota</taxon>
        <taxon>Chytridiomycota incertae sedis</taxon>
        <taxon>Chytridiomycetes</taxon>
        <taxon>Lobulomycetales</taxon>
        <taxon>Lobulomycetaceae</taxon>
        <taxon>Clydaea</taxon>
    </lineage>
</organism>
<comment type="similarity">
    <text evidence="2">Belongs to the CybS family.</text>
</comment>
<keyword evidence="6" id="KW-0809">Transit peptide</keyword>
<sequence length="926" mass="104717">MEKISNKTLLTTNQPSNWFANPLHQNLKKNDNLKMNNNFSEFSNNILDEAKSVSNLENDTEFNEPSREISNGLNFSLNFSHKNKFGPLNINLWLNKTMFVAGNDLSGRFEINCKSSHNVKIGDILVKVTGYEESLTDEKNQASKKNIFFERELYLQSIDLPPSDAVIAGRPDEHGMWVAVKQSTVFNFKVPLKSKTCNLPSSFWSDYTGGVRYIVTGLVHAKINNKLVKLPLSINREAFVVEKCNFSLQKSFEAEEITTSFPVSKWKPFNSKKGTFTVDASIFGPIWSAGGIGFIGLQMKNESPKKIKTLTVSLYRRLKIFKLDSSGEQIPKSYKFSRILVNQTKFLNSKNSEDFSKIQTGGWWSEKNFNKINSKNSIVKNFWDGVKVGEERFLLVDVNIPIHCRNISGGKIFDGSFIVNILLEPENPSKSEKKLELEIPIKIYHPASLIESLPKLLIEKKLSPKKKNCDGLDEQVSEVMQEIGNLALAAENPTIVRDETNLECNLTEKMPDSPKSLTTTELRPKSPNEFEININRFSLDLPPPTCPPFRTPNIDYGSFAKMNYGSQLEKRLIIPSFESNSFKPNKSSYIEQDDLSETIFNGNVNEKRAGKIFSREDKTIVKKHNNCNNTYASSVYSNQNFTLNLKNDENIYEEIRNLNLKKRNSIPNNFNFKTYSKKINDENFKKDSALGNDFNSLGDSSFKVDATIVKKNTKLHRDFSKNSLNLRSEMEESFNSYKPKDFCSPKRNSLVNIDKLIKDAETFQDDNLKSNKEFDSDSMFECCDEMLANIAARSFNTSTTLKNVGAINGNAEAKSRVAGSYHWTLERSLSLVTVPLIVAPFFVGSVPAIDFALGVVIPLHTHIGLDSVITDYLPKRKFKVLGTVSKVGLGLATSLTMYGLFKLNTNDVGITEYTKRLWTGRTSYEN</sequence>
<dbReference type="InterPro" id="IPR014752">
    <property type="entry name" value="Arrestin-like_C"/>
</dbReference>
<evidence type="ECO:0000256" key="10">
    <source>
        <dbReference type="PIRSR" id="PIRSR607992-1"/>
    </source>
</evidence>
<dbReference type="AlphaFoldDB" id="A0AAD5Y478"/>
<dbReference type="GO" id="GO:0005743">
    <property type="term" value="C:mitochondrial inner membrane"/>
    <property type="evidence" value="ECO:0007669"/>
    <property type="project" value="UniProtKB-SubCell"/>
</dbReference>
<dbReference type="InterPro" id="IPR014756">
    <property type="entry name" value="Ig_E-set"/>
</dbReference>
<dbReference type="CDD" id="cd03496">
    <property type="entry name" value="SQR_TypeC_CybS"/>
    <property type="match status" value="1"/>
</dbReference>
<proteinExistence type="inferred from homology"/>
<feature type="binding site" evidence="10">
    <location>
        <position position="872"/>
    </location>
    <ligand>
        <name>a ubiquinone</name>
        <dbReference type="ChEBI" id="CHEBI:16389"/>
        <note>ligand shared with IP/SDHB</note>
    </ligand>
</feature>
<evidence type="ECO:0000256" key="11">
    <source>
        <dbReference type="PIRSR" id="PIRSR607992-2"/>
    </source>
</evidence>
<keyword evidence="11" id="KW-0479">Metal-binding</keyword>
<keyword evidence="13" id="KW-1185">Reference proteome</keyword>
<evidence type="ECO:0000256" key="7">
    <source>
        <dbReference type="ARBA" id="ARBA00022989"/>
    </source>
</evidence>
<dbReference type="GO" id="GO:0020037">
    <property type="term" value="F:heme binding"/>
    <property type="evidence" value="ECO:0007669"/>
    <property type="project" value="TreeGrafter"/>
</dbReference>
<dbReference type="PANTHER" id="PTHR13337">
    <property type="entry name" value="SUCCINATE DEHYDROGENASE"/>
    <property type="match status" value="1"/>
</dbReference>